<evidence type="ECO:0000259" key="4">
    <source>
        <dbReference type="SMART" id="SM00822"/>
    </source>
</evidence>
<proteinExistence type="inferred from homology"/>
<dbReference type="PANTHER" id="PTHR44196">
    <property type="entry name" value="DEHYDROGENASE/REDUCTASE SDR FAMILY MEMBER 7B"/>
    <property type="match status" value="1"/>
</dbReference>
<dbReference type="SMART" id="SM00822">
    <property type="entry name" value="PKS_KR"/>
    <property type="match status" value="1"/>
</dbReference>
<keyword evidence="6" id="KW-1185">Reference proteome</keyword>
<dbReference type="Pfam" id="PF00106">
    <property type="entry name" value="adh_short"/>
    <property type="match status" value="1"/>
</dbReference>
<dbReference type="OrthoDB" id="9810734at2"/>
<accession>A0A1T4MBJ6</accession>
<feature type="domain" description="Ketoreductase" evidence="4">
    <location>
        <begin position="6"/>
        <end position="182"/>
    </location>
</feature>
<dbReference type="InterPro" id="IPR002347">
    <property type="entry name" value="SDR_fam"/>
</dbReference>
<name>A0A1T4MBJ6_9BACT</name>
<dbReference type="InterPro" id="IPR020904">
    <property type="entry name" value="Sc_DH/Rdtase_CS"/>
</dbReference>
<evidence type="ECO:0000256" key="1">
    <source>
        <dbReference type="ARBA" id="ARBA00006484"/>
    </source>
</evidence>
<evidence type="ECO:0000313" key="6">
    <source>
        <dbReference type="Proteomes" id="UP000190367"/>
    </source>
</evidence>
<dbReference type="InterPro" id="IPR057326">
    <property type="entry name" value="KR_dom"/>
</dbReference>
<evidence type="ECO:0000313" key="5">
    <source>
        <dbReference type="EMBL" id="SJZ64251.1"/>
    </source>
</evidence>
<dbReference type="STRING" id="634771.SAMN04488128_1011035"/>
<sequence>MNTKGNTVLITGGSAGIGLALAQTLQAAGNQVIITGRDATRLEQAAAGTPGLIPMICDVTRDAQVKALVHTLQKDYPQLNMLINNAGRAHAYALSASAQAIDKAADEMLTNYLAILQLTEYLLPMLQRQPEAAIVNVSSITALVPFVAVPTYAASKAALHSYTQSLRVSVAPVRVFELMPPMVNTDFSRDIGGEKGIPPQQVADGFMQALANDEYEIHIGQTRDVWQLLQSTSPAHALQAVNAGNR</sequence>
<comment type="similarity">
    <text evidence="1 3">Belongs to the short-chain dehydrogenases/reductases (SDR) family.</text>
</comment>
<dbReference type="GO" id="GO:0016020">
    <property type="term" value="C:membrane"/>
    <property type="evidence" value="ECO:0007669"/>
    <property type="project" value="TreeGrafter"/>
</dbReference>
<dbReference type="SUPFAM" id="SSF51735">
    <property type="entry name" value="NAD(P)-binding Rossmann-fold domains"/>
    <property type="match status" value="1"/>
</dbReference>
<dbReference type="PROSITE" id="PS00061">
    <property type="entry name" value="ADH_SHORT"/>
    <property type="match status" value="1"/>
</dbReference>
<keyword evidence="2" id="KW-0560">Oxidoreductase</keyword>
<dbReference type="GO" id="GO:0016491">
    <property type="term" value="F:oxidoreductase activity"/>
    <property type="evidence" value="ECO:0007669"/>
    <property type="project" value="UniProtKB-KW"/>
</dbReference>
<dbReference type="InterPro" id="IPR036291">
    <property type="entry name" value="NAD(P)-bd_dom_sf"/>
</dbReference>
<dbReference type="Gene3D" id="3.40.50.720">
    <property type="entry name" value="NAD(P)-binding Rossmann-like Domain"/>
    <property type="match status" value="1"/>
</dbReference>
<gene>
    <name evidence="5" type="ORF">SAMN04488128_1011035</name>
</gene>
<dbReference type="PRINTS" id="PR00080">
    <property type="entry name" value="SDRFAMILY"/>
</dbReference>
<dbReference type="PRINTS" id="PR00081">
    <property type="entry name" value="GDHRDH"/>
</dbReference>
<evidence type="ECO:0000256" key="2">
    <source>
        <dbReference type="ARBA" id="ARBA00023002"/>
    </source>
</evidence>
<reference evidence="6" key="1">
    <citation type="submission" date="2017-02" db="EMBL/GenBank/DDBJ databases">
        <authorList>
            <person name="Varghese N."/>
            <person name="Submissions S."/>
        </authorList>
    </citation>
    <scope>NUCLEOTIDE SEQUENCE [LARGE SCALE GENOMIC DNA]</scope>
    <source>
        <strain evidence="6">DSM 22224</strain>
    </source>
</reference>
<dbReference type="RefSeq" id="WP_078668548.1">
    <property type="nucleotide sequence ID" value="NZ_FUWZ01000001.1"/>
</dbReference>
<protein>
    <submittedName>
        <fullName evidence="5">Uncharacterized oxidoreductase</fullName>
    </submittedName>
</protein>
<evidence type="ECO:0000256" key="3">
    <source>
        <dbReference type="RuleBase" id="RU000363"/>
    </source>
</evidence>
<dbReference type="PANTHER" id="PTHR44196:SF1">
    <property type="entry name" value="DEHYDROGENASE_REDUCTASE SDR FAMILY MEMBER 7B"/>
    <property type="match status" value="1"/>
</dbReference>
<organism evidence="5 6">
    <name type="scientific">Chitinophaga eiseniae</name>
    <dbReference type="NCBI Taxonomy" id="634771"/>
    <lineage>
        <taxon>Bacteria</taxon>
        <taxon>Pseudomonadati</taxon>
        <taxon>Bacteroidota</taxon>
        <taxon>Chitinophagia</taxon>
        <taxon>Chitinophagales</taxon>
        <taxon>Chitinophagaceae</taxon>
        <taxon>Chitinophaga</taxon>
    </lineage>
</organism>
<dbReference type="Proteomes" id="UP000190367">
    <property type="component" value="Unassembled WGS sequence"/>
</dbReference>
<dbReference type="AlphaFoldDB" id="A0A1T4MBJ6"/>
<dbReference type="EMBL" id="FUWZ01000001">
    <property type="protein sequence ID" value="SJZ64251.1"/>
    <property type="molecule type" value="Genomic_DNA"/>
</dbReference>